<gene>
    <name evidence="2" type="ORF">N478_05625</name>
</gene>
<evidence type="ECO:0000313" key="2">
    <source>
        <dbReference type="EMBL" id="KZN61201.1"/>
    </source>
</evidence>
<dbReference type="InterPro" id="IPR009228">
    <property type="entry name" value="Capsid_scaffold_GpO"/>
</dbReference>
<feature type="compositionally biased region" description="Basic and acidic residues" evidence="1">
    <location>
        <begin position="221"/>
        <end position="235"/>
    </location>
</feature>
<protein>
    <submittedName>
        <fullName evidence="2">Precorrin-8W decarboxylase</fullName>
    </submittedName>
</protein>
<reference evidence="2 3" key="1">
    <citation type="submission" date="2013-07" db="EMBL/GenBank/DDBJ databases">
        <title>Comparative Genomic and Metabolomic Analysis of Twelve Strains of Pseudoalteromonas luteoviolacea.</title>
        <authorList>
            <person name="Vynne N.G."/>
            <person name="Mansson M."/>
            <person name="Gram L."/>
        </authorList>
    </citation>
    <scope>NUCLEOTIDE SEQUENCE [LARGE SCALE GENOMIC DNA]</scope>
    <source>
        <strain evidence="2 3">S4060-1</strain>
    </source>
</reference>
<evidence type="ECO:0000256" key="1">
    <source>
        <dbReference type="SAM" id="MobiDB-lite"/>
    </source>
</evidence>
<dbReference type="Pfam" id="PF05929">
    <property type="entry name" value="Phage_GPO"/>
    <property type="match status" value="1"/>
</dbReference>
<dbReference type="AlphaFoldDB" id="A0A167JJD0"/>
<dbReference type="RefSeq" id="WP_063382650.1">
    <property type="nucleotide sequence ID" value="NZ_AUXX01000045.1"/>
</dbReference>
<sequence length="297" mass="33476">MSDLIVKTEPLSIASVGDTVDGREITDADLDAIIETYNPRMYPARINLDHEQEWSGWFAQHIYNVNIPSMLGDVLELSDGVNDDGVRCLYAVLQPNEWLIKLNKMDQAVFFSIELFPDFRKTGKPYLAGLAVTDYPACTYTDRLKFSREVKGMKVESDKALHKVNFKIKEQKSSWTTTIFSKKDDQVMDETKLAVAFAEQLSGPLSQFSQSLDNLSTKVESFGKQEQEAPPKEGDDNQDDTEQSEVLAQMTQTFTQMSEKLEALGSKVEKLSQQDALETTDVNDDHLDAELPDEPML</sequence>
<dbReference type="Proteomes" id="UP000076661">
    <property type="component" value="Unassembled WGS sequence"/>
</dbReference>
<dbReference type="EMBL" id="AUXX01000045">
    <property type="protein sequence ID" value="KZN61201.1"/>
    <property type="molecule type" value="Genomic_DNA"/>
</dbReference>
<comment type="caution">
    <text evidence="2">The sequence shown here is derived from an EMBL/GenBank/DDBJ whole genome shotgun (WGS) entry which is preliminary data.</text>
</comment>
<accession>A0A167JJD0</accession>
<dbReference type="PATRIC" id="fig|1365257.3.peg.4442"/>
<proteinExistence type="predicted"/>
<feature type="region of interest" description="Disordered" evidence="1">
    <location>
        <begin position="220"/>
        <end position="247"/>
    </location>
</feature>
<evidence type="ECO:0000313" key="3">
    <source>
        <dbReference type="Proteomes" id="UP000076661"/>
    </source>
</evidence>
<feature type="region of interest" description="Disordered" evidence="1">
    <location>
        <begin position="272"/>
        <end position="297"/>
    </location>
</feature>
<name>A0A167JJD0_9GAMM</name>
<organism evidence="2 3">
    <name type="scientific">Pseudoalteromonas luteoviolacea S4060-1</name>
    <dbReference type="NCBI Taxonomy" id="1365257"/>
    <lineage>
        <taxon>Bacteria</taxon>
        <taxon>Pseudomonadati</taxon>
        <taxon>Pseudomonadota</taxon>
        <taxon>Gammaproteobacteria</taxon>
        <taxon>Alteromonadales</taxon>
        <taxon>Pseudoalteromonadaceae</taxon>
        <taxon>Pseudoalteromonas</taxon>
    </lineage>
</organism>